<evidence type="ECO:0000256" key="1">
    <source>
        <dbReference type="ARBA" id="ARBA00003875"/>
    </source>
</evidence>
<name>A0A9N8VKA5_9GLOM</name>
<protein>
    <submittedName>
        <fullName evidence="6">6705_t:CDS:1</fullName>
    </submittedName>
</protein>
<evidence type="ECO:0000256" key="3">
    <source>
        <dbReference type="ARBA" id="ARBA00023128"/>
    </source>
</evidence>
<comment type="function">
    <text evidence="1">Required for the assembly of cytochrome c oxidase.</text>
</comment>
<dbReference type="OrthoDB" id="9971592at2759"/>
<dbReference type="GO" id="GO:0005758">
    <property type="term" value="C:mitochondrial intermembrane space"/>
    <property type="evidence" value="ECO:0007669"/>
    <property type="project" value="UniProtKB-SubCell"/>
</dbReference>
<dbReference type="EMBL" id="CAJVPS010000097">
    <property type="protein sequence ID" value="CAG8451335.1"/>
    <property type="molecule type" value="Genomic_DNA"/>
</dbReference>
<reference evidence="6" key="1">
    <citation type="submission" date="2021-06" db="EMBL/GenBank/DDBJ databases">
        <authorList>
            <person name="Kallberg Y."/>
            <person name="Tangrot J."/>
            <person name="Rosling A."/>
        </authorList>
    </citation>
    <scope>NUCLEOTIDE SEQUENCE</scope>
    <source>
        <strain evidence="6">FL130A</strain>
    </source>
</reference>
<comment type="subcellular location">
    <subcellularLocation>
        <location evidence="2">Mitochondrion intermembrane space</location>
    </subcellularLocation>
</comment>
<dbReference type="Pfam" id="PF02297">
    <property type="entry name" value="COX6B"/>
    <property type="match status" value="1"/>
</dbReference>
<proteinExistence type="predicted"/>
<evidence type="ECO:0000313" key="6">
    <source>
        <dbReference type="EMBL" id="CAG8451335.1"/>
    </source>
</evidence>
<evidence type="ECO:0000313" key="7">
    <source>
        <dbReference type="Proteomes" id="UP000789508"/>
    </source>
</evidence>
<keyword evidence="7" id="KW-1185">Reference proteome</keyword>
<keyword evidence="3" id="KW-0496">Mitochondrion</keyword>
<organism evidence="6 7">
    <name type="scientific">Ambispora leptoticha</name>
    <dbReference type="NCBI Taxonomy" id="144679"/>
    <lineage>
        <taxon>Eukaryota</taxon>
        <taxon>Fungi</taxon>
        <taxon>Fungi incertae sedis</taxon>
        <taxon>Mucoromycota</taxon>
        <taxon>Glomeromycotina</taxon>
        <taxon>Glomeromycetes</taxon>
        <taxon>Archaeosporales</taxon>
        <taxon>Ambisporaceae</taxon>
        <taxon>Ambispora</taxon>
    </lineage>
</organism>
<dbReference type="AlphaFoldDB" id="A0A9N8VKA5"/>
<dbReference type="GO" id="GO:0033108">
    <property type="term" value="P:mitochondrial respiratory chain complex assembly"/>
    <property type="evidence" value="ECO:0007669"/>
    <property type="project" value="TreeGrafter"/>
</dbReference>
<dbReference type="Proteomes" id="UP000789508">
    <property type="component" value="Unassembled WGS sequence"/>
</dbReference>
<evidence type="ECO:0000256" key="4">
    <source>
        <dbReference type="ARBA" id="ARBA00023157"/>
    </source>
</evidence>
<accession>A0A9N8VKA5</accession>
<dbReference type="InterPro" id="IPR051040">
    <property type="entry name" value="COX23"/>
</dbReference>
<dbReference type="PANTHER" id="PTHR46811">
    <property type="entry name" value="COILED-COIL-HELIX-COILED-COIL-HELIX DOMAIN-CONTAINING PROTEIN 7"/>
    <property type="match status" value="1"/>
</dbReference>
<dbReference type="InterPro" id="IPR009069">
    <property type="entry name" value="Cys_alpha_HP_mot_SF"/>
</dbReference>
<sequence length="83" mass="9951">MSSASSSIKPDPKLPTPNIHKSYREKQASQFLEPCELASKATFRCLDRNNYDKNKCNREYLQYRECKRKWLEERKELRRQGLL</sequence>
<keyword evidence="4" id="KW-1015">Disulfide bond</keyword>
<evidence type="ECO:0000256" key="5">
    <source>
        <dbReference type="SAM" id="MobiDB-lite"/>
    </source>
</evidence>
<feature type="region of interest" description="Disordered" evidence="5">
    <location>
        <begin position="1"/>
        <end position="23"/>
    </location>
</feature>
<dbReference type="SUPFAM" id="SSF47072">
    <property type="entry name" value="Cysteine alpha-hairpin motif"/>
    <property type="match status" value="1"/>
</dbReference>
<evidence type="ECO:0000256" key="2">
    <source>
        <dbReference type="ARBA" id="ARBA00004569"/>
    </source>
</evidence>
<dbReference type="InterPro" id="IPR048280">
    <property type="entry name" value="COX6B-like"/>
</dbReference>
<gene>
    <name evidence="6" type="ORF">ALEPTO_LOCUS1025</name>
</gene>
<comment type="caution">
    <text evidence="6">The sequence shown here is derived from an EMBL/GenBank/DDBJ whole genome shotgun (WGS) entry which is preliminary data.</text>
</comment>
<dbReference type="PANTHER" id="PTHR46811:SF1">
    <property type="entry name" value="COILED-COIL-HELIX-COILED-COIL-HELIX DOMAIN-CONTAINING PROTEIN 7"/>
    <property type="match status" value="1"/>
</dbReference>
<dbReference type="PROSITE" id="PS51808">
    <property type="entry name" value="CHCH"/>
    <property type="match status" value="1"/>
</dbReference>